<accession>A0ABP0FBC3</accession>
<evidence type="ECO:0000256" key="1">
    <source>
        <dbReference type="SAM" id="SignalP"/>
    </source>
</evidence>
<gene>
    <name evidence="2" type="ORF">CVLEPA_LOCUS6144</name>
</gene>
<name>A0ABP0FBC3_CLALP</name>
<sequence length="175" mass="19628">MIMFCFLSANCFLCVYFKKCCAFICAVPACLIILLLVDFSIQLDSDSDTEDHIEIQVSSEFQKEIDKFKRGFFCSTSNSLSIPSTSTALVLWKPPSGAVDELWRTLHKTTEETPSSNNPQNENGVTAHEVASRTINSALETNCWTNKTASNSNILCDDVFFHNNNNTDYVDLMEL</sequence>
<organism evidence="2 3">
    <name type="scientific">Clavelina lepadiformis</name>
    <name type="common">Light-bulb sea squirt</name>
    <name type="synonym">Ascidia lepadiformis</name>
    <dbReference type="NCBI Taxonomy" id="159417"/>
    <lineage>
        <taxon>Eukaryota</taxon>
        <taxon>Metazoa</taxon>
        <taxon>Chordata</taxon>
        <taxon>Tunicata</taxon>
        <taxon>Ascidiacea</taxon>
        <taxon>Aplousobranchia</taxon>
        <taxon>Clavelinidae</taxon>
        <taxon>Clavelina</taxon>
    </lineage>
</organism>
<protein>
    <submittedName>
        <fullName evidence="2">Uncharacterized protein</fullName>
    </submittedName>
</protein>
<evidence type="ECO:0000313" key="2">
    <source>
        <dbReference type="EMBL" id="CAK8676696.1"/>
    </source>
</evidence>
<comment type="caution">
    <text evidence="2">The sequence shown here is derived from an EMBL/GenBank/DDBJ whole genome shotgun (WGS) entry which is preliminary data.</text>
</comment>
<keyword evidence="1" id="KW-0732">Signal</keyword>
<keyword evidence="3" id="KW-1185">Reference proteome</keyword>
<dbReference type="Proteomes" id="UP001642483">
    <property type="component" value="Unassembled WGS sequence"/>
</dbReference>
<proteinExistence type="predicted"/>
<feature type="signal peptide" evidence="1">
    <location>
        <begin position="1"/>
        <end position="22"/>
    </location>
</feature>
<dbReference type="EMBL" id="CAWYQH010000035">
    <property type="protein sequence ID" value="CAK8676696.1"/>
    <property type="molecule type" value="Genomic_DNA"/>
</dbReference>
<reference evidence="2 3" key="1">
    <citation type="submission" date="2024-02" db="EMBL/GenBank/DDBJ databases">
        <authorList>
            <person name="Daric V."/>
            <person name="Darras S."/>
        </authorList>
    </citation>
    <scope>NUCLEOTIDE SEQUENCE [LARGE SCALE GENOMIC DNA]</scope>
</reference>
<evidence type="ECO:0000313" key="3">
    <source>
        <dbReference type="Proteomes" id="UP001642483"/>
    </source>
</evidence>
<feature type="chain" id="PRO_5045474788" evidence="1">
    <location>
        <begin position="23"/>
        <end position="175"/>
    </location>
</feature>